<dbReference type="InterPro" id="IPR007889">
    <property type="entry name" value="HTH_Psq"/>
</dbReference>
<feature type="compositionally biased region" description="Polar residues" evidence="1">
    <location>
        <begin position="256"/>
        <end position="265"/>
    </location>
</feature>
<evidence type="ECO:0000259" key="2">
    <source>
        <dbReference type="Pfam" id="PF05225"/>
    </source>
</evidence>
<dbReference type="Gene3D" id="1.10.10.60">
    <property type="entry name" value="Homeodomain-like"/>
    <property type="match status" value="1"/>
</dbReference>
<feature type="domain" description="HTH psq-type" evidence="2">
    <location>
        <begin position="336"/>
        <end position="370"/>
    </location>
</feature>
<feature type="region of interest" description="Disordered" evidence="1">
    <location>
        <begin position="111"/>
        <end position="177"/>
    </location>
</feature>
<reference evidence="3 4" key="1">
    <citation type="submission" date="2021-11" db="EMBL/GenBank/DDBJ databases">
        <authorList>
            <person name="Islam A."/>
            <person name="Islam S."/>
            <person name="Flora M.S."/>
            <person name="Rahman M."/>
            <person name="Ziaur R.M."/>
            <person name="Epstein J.H."/>
            <person name="Hassan M."/>
            <person name="Klassen M."/>
            <person name="Woodard K."/>
            <person name="Webb A."/>
            <person name="Webby R.J."/>
            <person name="El Zowalaty M.E."/>
        </authorList>
    </citation>
    <scope>NUCLEOTIDE SEQUENCE [LARGE SCALE GENOMIC DNA]</scope>
    <source>
        <strain evidence="3">Pbs1</strain>
    </source>
</reference>
<feature type="compositionally biased region" description="Basic and acidic residues" evidence="1">
    <location>
        <begin position="164"/>
        <end position="176"/>
    </location>
</feature>
<dbReference type="Pfam" id="PF05225">
    <property type="entry name" value="HTH_psq"/>
    <property type="match status" value="1"/>
</dbReference>
<evidence type="ECO:0000313" key="4">
    <source>
        <dbReference type="Proteomes" id="UP001158986"/>
    </source>
</evidence>
<dbReference type="Proteomes" id="UP001158986">
    <property type="component" value="Unassembled WGS sequence"/>
</dbReference>
<feature type="compositionally biased region" description="Low complexity" evidence="1">
    <location>
        <begin position="154"/>
        <end position="163"/>
    </location>
</feature>
<comment type="caution">
    <text evidence="3">The sequence shown here is derived from an EMBL/GenBank/DDBJ whole genome shotgun (WGS) entry which is preliminary data.</text>
</comment>
<feature type="compositionally biased region" description="Low complexity" evidence="1">
    <location>
        <begin position="267"/>
        <end position="285"/>
    </location>
</feature>
<feature type="region of interest" description="Disordered" evidence="1">
    <location>
        <begin position="243"/>
        <end position="285"/>
    </location>
</feature>
<dbReference type="SUPFAM" id="SSF46689">
    <property type="entry name" value="Homeodomain-like"/>
    <property type="match status" value="1"/>
</dbReference>
<dbReference type="InterPro" id="IPR009057">
    <property type="entry name" value="Homeodomain-like_sf"/>
</dbReference>
<keyword evidence="4" id="KW-1185">Reference proteome</keyword>
<evidence type="ECO:0000313" key="3">
    <source>
        <dbReference type="EMBL" id="CAH0516016.1"/>
    </source>
</evidence>
<feature type="compositionally biased region" description="Polar residues" evidence="1">
    <location>
        <begin position="125"/>
        <end position="153"/>
    </location>
</feature>
<sequence length="582" mass="63496">MAVTLSNYVRRYLSESGEKEALDVLREQLRHHKRVTSDDVRLAVRAVASQGGTVAIPPDFPPSRWVFEFKRMHGFVQLNSFAFDTSAASSIIGGKTAYGTSKRVEIAPLRSEPATIEPGSKSERCTSASNDNKSNRINIYDKSSNCTSTTVAQGNGSSGNTSSDDGKEKGLSDDNNRSLLPMLSKAAVACSGPYLPLQNETHCQAQLQHSFSQRHRQQLQQQQRRAMIVDEHRRAGAWSKECTTGREEAHLGASHGTLSNETSKNIGLDTGSSGSSSDNGSYGGRDINAMLPQIQQVMISNSSSMDEVQDSASNASSFNDKRGYKLSHTVPVETWEKAIAAVEQQGMSLRTAAKMYGVHFAALHRRVKKRTQGGQGNGNDGYFHPNDEAGIMRVVVAHAELGVLMTFDELMRLVEAVALRKLPDISVISARKLLTRFESRNAQSIRHIIEDWPPPQPYMDAYSSAGETVSRQSQPYLEHPGFKFGPTSTNTGGTVTSAAIATSTLRPTSFVPPIRLAPNIVDFGNKSKSSAVRLIDTMRTMDIETTPSLSTPTHVGCVTHLETKRPHPSRGVCVEEGGDFRK</sequence>
<gene>
    <name evidence="3" type="ORF">PBS001_LOCUS2702</name>
</gene>
<organism evidence="3 4">
    <name type="scientific">Peronospora belbahrii</name>
    <dbReference type="NCBI Taxonomy" id="622444"/>
    <lineage>
        <taxon>Eukaryota</taxon>
        <taxon>Sar</taxon>
        <taxon>Stramenopiles</taxon>
        <taxon>Oomycota</taxon>
        <taxon>Peronosporomycetes</taxon>
        <taxon>Peronosporales</taxon>
        <taxon>Peronosporaceae</taxon>
        <taxon>Peronospora</taxon>
    </lineage>
</organism>
<evidence type="ECO:0000256" key="1">
    <source>
        <dbReference type="SAM" id="MobiDB-lite"/>
    </source>
</evidence>
<dbReference type="EMBL" id="CAKLCB010000151">
    <property type="protein sequence ID" value="CAH0516016.1"/>
    <property type="molecule type" value="Genomic_DNA"/>
</dbReference>
<proteinExistence type="predicted"/>
<protein>
    <recommendedName>
        <fullName evidence="2">HTH psq-type domain-containing protein</fullName>
    </recommendedName>
</protein>
<name>A0ABN8CUU0_9STRA</name>
<accession>A0ABN8CUU0</accession>